<evidence type="ECO:0000313" key="2">
    <source>
        <dbReference type="Proteomes" id="UP000183995"/>
    </source>
</evidence>
<sequence>MPTPPDRAERLTAMFDSYCKTVLRNASRNEKRTLKNRKKHEVIVDERMQYLFDSNTYVDTYSSERLVIWVDKFSCVVFNDTLYYAFRYTVSWHCPAG</sequence>
<accession>A0A1M5Z3Y5</accession>
<dbReference type="STRING" id="1123282.SAMN02745823_03171"/>
<proteinExistence type="predicted"/>
<keyword evidence="2" id="KW-1185">Reference proteome</keyword>
<reference evidence="1 2" key="1">
    <citation type="submission" date="2016-11" db="EMBL/GenBank/DDBJ databases">
        <authorList>
            <person name="Jaros S."/>
            <person name="Januszkiewicz K."/>
            <person name="Wedrychowicz H."/>
        </authorList>
    </citation>
    <scope>NUCLEOTIDE SEQUENCE [LARGE SCALE GENOMIC DNA]</scope>
    <source>
        <strain evidence="1 2">DSM 10068</strain>
    </source>
</reference>
<dbReference type="Proteomes" id="UP000183995">
    <property type="component" value="Unassembled WGS sequence"/>
</dbReference>
<dbReference type="EMBL" id="FQXV01000013">
    <property type="protein sequence ID" value="SHI18828.1"/>
    <property type="molecule type" value="Genomic_DNA"/>
</dbReference>
<name>A0A1M5Z3Y5_9FIRM</name>
<evidence type="ECO:0000313" key="1">
    <source>
        <dbReference type="EMBL" id="SHI18828.1"/>
    </source>
</evidence>
<protein>
    <submittedName>
        <fullName evidence="1">Uncharacterized protein</fullName>
    </submittedName>
</protein>
<organism evidence="1 2">
    <name type="scientific">Sporobacter termitidis DSM 10068</name>
    <dbReference type="NCBI Taxonomy" id="1123282"/>
    <lineage>
        <taxon>Bacteria</taxon>
        <taxon>Bacillati</taxon>
        <taxon>Bacillota</taxon>
        <taxon>Clostridia</taxon>
        <taxon>Eubacteriales</taxon>
        <taxon>Oscillospiraceae</taxon>
        <taxon>Sporobacter</taxon>
    </lineage>
</organism>
<dbReference type="AlphaFoldDB" id="A0A1M5Z3Y5"/>
<gene>
    <name evidence="1" type="ORF">SAMN02745823_03171</name>
</gene>